<evidence type="ECO:0000313" key="5">
    <source>
        <dbReference type="Proteomes" id="UP000663828"/>
    </source>
</evidence>
<sequence length="144" mass="16396">MLARVVKPNVVNVVKRATITNTLPMIESCRHKSHEVQHGGHHEVDHHHGHHDTYKTLYERLWQHKATLDWLPKPEGSWQEINGHKQAYYNKVLAGGIISIVLAYIYLRTVVVKRSGALTTPPYHLIGHEDFPGSKYDDATGAKH</sequence>
<dbReference type="EMBL" id="CAJNOR010001491">
    <property type="protein sequence ID" value="CAF1152047.1"/>
    <property type="molecule type" value="Genomic_DNA"/>
</dbReference>
<dbReference type="EMBL" id="CAJNOJ010000087">
    <property type="protein sequence ID" value="CAF1075154.1"/>
    <property type="molecule type" value="Genomic_DNA"/>
</dbReference>
<proteinExistence type="predicted"/>
<reference evidence="3" key="1">
    <citation type="submission" date="2021-02" db="EMBL/GenBank/DDBJ databases">
        <authorList>
            <person name="Nowell W R."/>
        </authorList>
    </citation>
    <scope>NUCLEOTIDE SEQUENCE</scope>
</reference>
<dbReference type="Pfam" id="PF16020">
    <property type="entry name" value="Deltameth_res"/>
    <property type="match status" value="1"/>
</dbReference>
<evidence type="ECO:0000313" key="4">
    <source>
        <dbReference type="EMBL" id="CAF1152047.1"/>
    </source>
</evidence>
<evidence type="ECO:0000259" key="2">
    <source>
        <dbReference type="Pfam" id="PF16020"/>
    </source>
</evidence>
<dbReference type="InterPro" id="IPR031973">
    <property type="entry name" value="Deltameth_res_prag01"/>
</dbReference>
<dbReference type="Proteomes" id="UP000663828">
    <property type="component" value="Unassembled WGS sequence"/>
</dbReference>
<dbReference type="AlphaFoldDB" id="A0A814M9U2"/>
<keyword evidence="5" id="KW-1185">Reference proteome</keyword>
<evidence type="ECO:0000313" key="6">
    <source>
        <dbReference type="Proteomes" id="UP000663852"/>
    </source>
</evidence>
<keyword evidence="1" id="KW-0812">Transmembrane</keyword>
<feature type="transmembrane region" description="Helical" evidence="1">
    <location>
        <begin position="88"/>
        <end position="107"/>
    </location>
</feature>
<dbReference type="Proteomes" id="UP000663852">
    <property type="component" value="Unassembled WGS sequence"/>
</dbReference>
<organism evidence="3 6">
    <name type="scientific">Adineta ricciae</name>
    <name type="common">Rotifer</name>
    <dbReference type="NCBI Taxonomy" id="249248"/>
    <lineage>
        <taxon>Eukaryota</taxon>
        <taxon>Metazoa</taxon>
        <taxon>Spiralia</taxon>
        <taxon>Gnathifera</taxon>
        <taxon>Rotifera</taxon>
        <taxon>Eurotatoria</taxon>
        <taxon>Bdelloidea</taxon>
        <taxon>Adinetida</taxon>
        <taxon>Adinetidae</taxon>
        <taxon>Adineta</taxon>
    </lineage>
</organism>
<name>A0A814M9U2_ADIRI</name>
<accession>A0A814M9U2</accession>
<keyword evidence="1" id="KW-0472">Membrane</keyword>
<feature type="domain" description="Deltamethrin resistance protein prag01" evidence="2">
    <location>
        <begin position="71"/>
        <end position="108"/>
    </location>
</feature>
<dbReference type="OrthoDB" id="9981889at2759"/>
<comment type="caution">
    <text evidence="3">The sequence shown here is derived from an EMBL/GenBank/DDBJ whole genome shotgun (WGS) entry which is preliminary data.</text>
</comment>
<evidence type="ECO:0000256" key="1">
    <source>
        <dbReference type="SAM" id="Phobius"/>
    </source>
</evidence>
<gene>
    <name evidence="3" type="ORF">EDS130_LOCUS18651</name>
    <name evidence="4" type="ORF">XAT740_LOCUS21006</name>
</gene>
<protein>
    <recommendedName>
        <fullName evidence="2">Deltamethrin resistance protein prag01 domain-containing protein</fullName>
    </recommendedName>
</protein>
<evidence type="ECO:0000313" key="3">
    <source>
        <dbReference type="EMBL" id="CAF1075154.1"/>
    </source>
</evidence>
<keyword evidence="1" id="KW-1133">Transmembrane helix</keyword>